<organism evidence="2 3">
    <name type="scientific">Loxostege sticticalis</name>
    <name type="common">Beet webworm moth</name>
    <dbReference type="NCBI Taxonomy" id="481309"/>
    <lineage>
        <taxon>Eukaryota</taxon>
        <taxon>Metazoa</taxon>
        <taxon>Ecdysozoa</taxon>
        <taxon>Arthropoda</taxon>
        <taxon>Hexapoda</taxon>
        <taxon>Insecta</taxon>
        <taxon>Pterygota</taxon>
        <taxon>Neoptera</taxon>
        <taxon>Endopterygota</taxon>
        <taxon>Lepidoptera</taxon>
        <taxon>Glossata</taxon>
        <taxon>Ditrysia</taxon>
        <taxon>Pyraloidea</taxon>
        <taxon>Crambidae</taxon>
        <taxon>Pyraustinae</taxon>
        <taxon>Loxostege</taxon>
    </lineage>
</organism>
<dbReference type="PANTHER" id="PTHR13538:SF4">
    <property type="entry name" value="N-ALPHA-ACETYLTRANSFERASE 80"/>
    <property type="match status" value="1"/>
</dbReference>
<comment type="caution">
    <text evidence="2">The sequence shown here is derived from an EMBL/GenBank/DDBJ whole genome shotgun (WGS) entry which is preliminary data.</text>
</comment>
<sequence>METENLSVLLLHKHPEFLRACCDLINDEWPRSETARMMSLQASCDNLPTSLILVSDAKQILGHLKLTPIPAIPESCFIETVVISKALRGKKLGSFLMRRAEEYCKNVLKLEKVYLSTKGQENFYAKLGYVICEPISIYGSGSPNSFKLPPSRNKVEIPVPRVISIPTGVPPPPPPPMPETSVNNNTINTIKSNKTFMFKYI</sequence>
<dbReference type="Proteomes" id="UP001549921">
    <property type="component" value="Unassembled WGS sequence"/>
</dbReference>
<evidence type="ECO:0000313" key="3">
    <source>
        <dbReference type="Proteomes" id="UP001549921"/>
    </source>
</evidence>
<dbReference type="Pfam" id="PF00583">
    <property type="entry name" value="Acetyltransf_1"/>
    <property type="match status" value="1"/>
</dbReference>
<evidence type="ECO:0000313" key="2">
    <source>
        <dbReference type="EMBL" id="KAL0819377.1"/>
    </source>
</evidence>
<dbReference type="Gene3D" id="3.40.630.30">
    <property type="match status" value="1"/>
</dbReference>
<dbReference type="EMBL" id="JBEDNZ010000020">
    <property type="protein sequence ID" value="KAL0819378.1"/>
    <property type="molecule type" value="Genomic_DNA"/>
</dbReference>
<feature type="domain" description="N-acetyltransferase" evidence="1">
    <location>
        <begin position="8"/>
        <end position="149"/>
    </location>
</feature>
<name>A0ABD0SIG1_LOXSC</name>
<accession>A0ABD0SIG1</accession>
<dbReference type="PROSITE" id="PS51186">
    <property type="entry name" value="GNAT"/>
    <property type="match status" value="1"/>
</dbReference>
<reference evidence="2 3" key="1">
    <citation type="submission" date="2024-06" db="EMBL/GenBank/DDBJ databases">
        <title>A chromosome-level genome assembly of beet webworm, Loxostege sticticalis.</title>
        <authorList>
            <person name="Zhang Y."/>
        </authorList>
    </citation>
    <scope>NUCLEOTIDE SEQUENCE [LARGE SCALE GENOMIC DNA]</scope>
    <source>
        <strain evidence="2">AQ028</strain>
        <tissue evidence="2">Male pupae</tissue>
    </source>
</reference>
<protein>
    <recommendedName>
        <fullName evidence="1">N-acetyltransferase domain-containing protein</fullName>
    </recommendedName>
</protein>
<dbReference type="CDD" id="cd04301">
    <property type="entry name" value="NAT_SF"/>
    <property type="match status" value="1"/>
</dbReference>
<dbReference type="InterPro" id="IPR016181">
    <property type="entry name" value="Acyl_CoA_acyltransferase"/>
</dbReference>
<evidence type="ECO:0000259" key="1">
    <source>
        <dbReference type="PROSITE" id="PS51186"/>
    </source>
</evidence>
<dbReference type="EMBL" id="JBEDNZ010000020">
    <property type="protein sequence ID" value="KAL0819377.1"/>
    <property type="molecule type" value="Genomic_DNA"/>
</dbReference>
<dbReference type="PANTHER" id="PTHR13538">
    <property type="entry name" value="N-ACETYLTRANSFERASE 6"/>
    <property type="match status" value="1"/>
</dbReference>
<gene>
    <name evidence="2" type="ORF">ABMA28_007496</name>
</gene>
<dbReference type="InterPro" id="IPR039840">
    <property type="entry name" value="NAA80"/>
</dbReference>
<dbReference type="AlphaFoldDB" id="A0ABD0SIG1"/>
<dbReference type="SUPFAM" id="SSF55729">
    <property type="entry name" value="Acyl-CoA N-acyltransferases (Nat)"/>
    <property type="match status" value="1"/>
</dbReference>
<proteinExistence type="predicted"/>
<dbReference type="InterPro" id="IPR000182">
    <property type="entry name" value="GNAT_dom"/>
</dbReference>